<dbReference type="Gene3D" id="1.10.8.430">
    <property type="entry name" value="Helical domain of apoptotic protease-activating factors"/>
    <property type="match status" value="1"/>
</dbReference>
<dbReference type="Proteomes" id="UP000886595">
    <property type="component" value="Unassembled WGS sequence"/>
</dbReference>
<organism evidence="1 2">
    <name type="scientific">Brassica carinata</name>
    <name type="common">Ethiopian mustard</name>
    <name type="synonym">Abyssinian cabbage</name>
    <dbReference type="NCBI Taxonomy" id="52824"/>
    <lineage>
        <taxon>Eukaryota</taxon>
        <taxon>Viridiplantae</taxon>
        <taxon>Streptophyta</taxon>
        <taxon>Embryophyta</taxon>
        <taxon>Tracheophyta</taxon>
        <taxon>Spermatophyta</taxon>
        <taxon>Magnoliopsida</taxon>
        <taxon>eudicotyledons</taxon>
        <taxon>Gunneridae</taxon>
        <taxon>Pentapetalae</taxon>
        <taxon>rosids</taxon>
        <taxon>malvids</taxon>
        <taxon>Brassicales</taxon>
        <taxon>Brassicaceae</taxon>
        <taxon>Brassiceae</taxon>
        <taxon>Brassica</taxon>
    </lineage>
</organism>
<accession>A0A8X7VU80</accession>
<reference evidence="1 2" key="1">
    <citation type="submission" date="2020-02" db="EMBL/GenBank/DDBJ databases">
        <authorList>
            <person name="Ma Q."/>
            <person name="Huang Y."/>
            <person name="Song X."/>
            <person name="Pei D."/>
        </authorList>
    </citation>
    <scope>NUCLEOTIDE SEQUENCE [LARGE SCALE GENOMIC DNA]</scope>
    <source>
        <strain evidence="1">Sxm20200214</strain>
        <tissue evidence="1">Leaf</tissue>
    </source>
</reference>
<dbReference type="InterPro" id="IPR042197">
    <property type="entry name" value="Apaf_helical"/>
</dbReference>
<gene>
    <name evidence="1" type="ORF">Bca52824_020100</name>
</gene>
<evidence type="ECO:0000313" key="2">
    <source>
        <dbReference type="Proteomes" id="UP000886595"/>
    </source>
</evidence>
<proteinExistence type="predicted"/>
<protein>
    <submittedName>
        <fullName evidence="1">Uncharacterized protein</fullName>
    </submittedName>
</protein>
<dbReference type="EMBL" id="JAAMPC010000004">
    <property type="protein sequence ID" value="KAG2316978.1"/>
    <property type="molecule type" value="Genomic_DNA"/>
</dbReference>
<name>A0A8X7VU80_BRACI</name>
<sequence>MLMFKIPGATTLVVPRFNLTGPRTTYNVELLKEDEAMYVVDECKGLPLSLKVLGALLRDNPDRCWKVYCRGYQEVKLLMGLECFLCRRKYAQPRPQNQKLLP</sequence>
<evidence type="ECO:0000313" key="1">
    <source>
        <dbReference type="EMBL" id="KAG2316978.1"/>
    </source>
</evidence>
<keyword evidence="2" id="KW-1185">Reference proteome</keyword>
<dbReference type="AlphaFoldDB" id="A0A8X7VU80"/>
<dbReference type="OrthoDB" id="1357022at2759"/>
<comment type="caution">
    <text evidence="1">The sequence shown here is derived from an EMBL/GenBank/DDBJ whole genome shotgun (WGS) entry which is preliminary data.</text>
</comment>